<dbReference type="InterPro" id="IPR009003">
    <property type="entry name" value="Peptidase_S1_PA"/>
</dbReference>
<dbReference type="Pfam" id="PF13180">
    <property type="entry name" value="PDZ_2"/>
    <property type="match status" value="1"/>
</dbReference>
<keyword evidence="1" id="KW-0645">Protease</keyword>
<dbReference type="PANTHER" id="PTHR43343">
    <property type="entry name" value="PEPTIDASE S12"/>
    <property type="match status" value="1"/>
</dbReference>
<dbReference type="RefSeq" id="WP_228353257.1">
    <property type="nucleotide sequence ID" value="NZ_JACEGA010000001.1"/>
</dbReference>
<dbReference type="GO" id="GO:0004252">
    <property type="term" value="F:serine-type endopeptidase activity"/>
    <property type="evidence" value="ECO:0007669"/>
    <property type="project" value="InterPro"/>
</dbReference>
<dbReference type="SUPFAM" id="SSF50156">
    <property type="entry name" value="PDZ domain-like"/>
    <property type="match status" value="1"/>
</dbReference>
<name>A0A839K131_9FIRM</name>
<dbReference type="SUPFAM" id="SSF50494">
    <property type="entry name" value="Trypsin-like serine proteases"/>
    <property type="match status" value="1"/>
</dbReference>
<dbReference type="GO" id="GO:0006508">
    <property type="term" value="P:proteolysis"/>
    <property type="evidence" value="ECO:0007669"/>
    <property type="project" value="UniProtKB-KW"/>
</dbReference>
<feature type="transmembrane region" description="Helical" evidence="4">
    <location>
        <begin position="113"/>
        <end position="135"/>
    </location>
</feature>
<keyword evidence="2" id="KW-0378">Hydrolase</keyword>
<evidence type="ECO:0000256" key="2">
    <source>
        <dbReference type="ARBA" id="ARBA00022801"/>
    </source>
</evidence>
<dbReference type="AlphaFoldDB" id="A0A839K131"/>
<evidence type="ECO:0000313" key="6">
    <source>
        <dbReference type="EMBL" id="MBB2183625.1"/>
    </source>
</evidence>
<dbReference type="EMBL" id="JACEGA010000001">
    <property type="protein sequence ID" value="MBB2183625.1"/>
    <property type="molecule type" value="Genomic_DNA"/>
</dbReference>
<dbReference type="PANTHER" id="PTHR43343:SF3">
    <property type="entry name" value="PROTEASE DO-LIKE 8, CHLOROPLASTIC"/>
    <property type="match status" value="1"/>
</dbReference>
<dbReference type="InterPro" id="IPR001478">
    <property type="entry name" value="PDZ"/>
</dbReference>
<dbReference type="InterPro" id="IPR001940">
    <property type="entry name" value="Peptidase_S1C"/>
</dbReference>
<comment type="caution">
    <text evidence="6">The sequence shown here is derived from an EMBL/GenBank/DDBJ whole genome shotgun (WGS) entry which is preliminary data.</text>
</comment>
<evidence type="ECO:0000313" key="7">
    <source>
        <dbReference type="Proteomes" id="UP000574276"/>
    </source>
</evidence>
<evidence type="ECO:0000256" key="3">
    <source>
        <dbReference type="SAM" id="MobiDB-lite"/>
    </source>
</evidence>
<dbReference type="InterPro" id="IPR051201">
    <property type="entry name" value="Chloro_Bact_Ser_Proteases"/>
</dbReference>
<feature type="compositionally biased region" description="Low complexity" evidence="3">
    <location>
        <begin position="1"/>
        <end position="24"/>
    </location>
</feature>
<accession>A0A839K131</accession>
<organism evidence="6 7">
    <name type="scientific">Variimorphobacter saccharofermentans</name>
    <dbReference type="NCBI Taxonomy" id="2755051"/>
    <lineage>
        <taxon>Bacteria</taxon>
        <taxon>Bacillati</taxon>
        <taxon>Bacillota</taxon>
        <taxon>Clostridia</taxon>
        <taxon>Lachnospirales</taxon>
        <taxon>Lachnospiraceae</taxon>
        <taxon>Variimorphobacter</taxon>
    </lineage>
</organism>
<feature type="region of interest" description="Disordered" evidence="3">
    <location>
        <begin position="79"/>
        <end position="105"/>
    </location>
</feature>
<protein>
    <submittedName>
        <fullName evidence="6">Trypsin-like peptidase domain-containing protein</fullName>
    </submittedName>
</protein>
<dbReference type="Pfam" id="PF13365">
    <property type="entry name" value="Trypsin_2"/>
    <property type="match status" value="1"/>
</dbReference>
<evidence type="ECO:0000256" key="1">
    <source>
        <dbReference type="ARBA" id="ARBA00022670"/>
    </source>
</evidence>
<gene>
    <name evidence="6" type="ORF">H0486_12150</name>
</gene>
<proteinExistence type="predicted"/>
<keyword evidence="4" id="KW-1133">Transmembrane helix</keyword>
<feature type="domain" description="PDZ" evidence="5">
    <location>
        <begin position="400"/>
        <end position="492"/>
    </location>
</feature>
<dbReference type="PROSITE" id="PS50106">
    <property type="entry name" value="PDZ"/>
    <property type="match status" value="1"/>
</dbReference>
<evidence type="ECO:0000256" key="4">
    <source>
        <dbReference type="SAM" id="Phobius"/>
    </source>
</evidence>
<keyword evidence="4" id="KW-0472">Membrane</keyword>
<dbReference type="InterPro" id="IPR036034">
    <property type="entry name" value="PDZ_sf"/>
</dbReference>
<dbReference type="SMART" id="SM00228">
    <property type="entry name" value="PDZ"/>
    <property type="match status" value="1"/>
</dbReference>
<dbReference type="PRINTS" id="PR00834">
    <property type="entry name" value="PROTEASES2C"/>
</dbReference>
<dbReference type="Proteomes" id="UP000574276">
    <property type="component" value="Unassembled WGS sequence"/>
</dbReference>
<evidence type="ECO:0000259" key="5">
    <source>
        <dbReference type="PROSITE" id="PS50106"/>
    </source>
</evidence>
<keyword evidence="7" id="KW-1185">Reference proteome</keyword>
<sequence>MNNENNNNEFSNNEFSNNEFNNNEFNHKEFNNNELSNIEIKNNEINNDQLNHFSNQSYSNSQQRYSTEYKQQATQGFTTGGEAYNQNQNPYTVYPTPSLKEEKQPKKKRRMIGVLKLTAAAVVFGIVAGASLQGYNMLVNSASSSKAEKASDDTSIKLSELLEDTKDEEIIVPTTAKGETVITDVSDVVDKVMPSIVAINSSGTAISYDFFGRQFSQPTQGSGSGIIIAQNSKELLLVTNNHVIEGADNVEIVFSDESTATATVKGADANADLAVLSVDIKGISEDTLKNIKVATIGNSDNVKPGEMAIAIGNALGYGQSVTVGYISAVNRELTIGNQTMTLLQTDAAINPGNSGGALLNTSGQVIGINSVKYASQEVEGMGYAIPISSAIPMINELMNREVIEKGEQGFLGIDASTAQNVTEIYAERFNMPVGVYVNDVLKDSPAEKAGLMQGDIITGVNDLKIKTIDALINALSYKKAGDTIKLRIQVKENGKYVEKTLEVTLGEREDIK</sequence>
<dbReference type="Gene3D" id="2.40.10.120">
    <property type="match status" value="1"/>
</dbReference>
<feature type="region of interest" description="Disordered" evidence="3">
    <location>
        <begin position="1"/>
        <end position="27"/>
    </location>
</feature>
<reference evidence="6 7" key="1">
    <citation type="submission" date="2020-07" db="EMBL/GenBank/DDBJ databases">
        <title>Characterization and genome sequencing of isolate MD1, a novel member within the family Lachnospiraceae.</title>
        <authorList>
            <person name="Rettenmaier R."/>
            <person name="Di Bello L."/>
            <person name="Zinser C."/>
            <person name="Scheitz K."/>
            <person name="Liebl W."/>
            <person name="Zverlov V."/>
        </authorList>
    </citation>
    <scope>NUCLEOTIDE SEQUENCE [LARGE SCALE GENOMIC DNA]</scope>
    <source>
        <strain evidence="6 7">MD1</strain>
    </source>
</reference>
<keyword evidence="4" id="KW-0812">Transmembrane</keyword>
<dbReference type="Gene3D" id="2.30.42.10">
    <property type="match status" value="1"/>
</dbReference>